<organism evidence="1 2">
    <name type="scientific">Eragrostis curvula</name>
    <name type="common">weeping love grass</name>
    <dbReference type="NCBI Taxonomy" id="38414"/>
    <lineage>
        <taxon>Eukaryota</taxon>
        <taxon>Viridiplantae</taxon>
        <taxon>Streptophyta</taxon>
        <taxon>Embryophyta</taxon>
        <taxon>Tracheophyta</taxon>
        <taxon>Spermatophyta</taxon>
        <taxon>Magnoliopsida</taxon>
        <taxon>Liliopsida</taxon>
        <taxon>Poales</taxon>
        <taxon>Poaceae</taxon>
        <taxon>PACMAD clade</taxon>
        <taxon>Chloridoideae</taxon>
        <taxon>Eragrostideae</taxon>
        <taxon>Eragrostidinae</taxon>
        <taxon>Eragrostis</taxon>
    </lineage>
</organism>
<sequence length="90" mass="9451">MPGIAAALAADLEVEAGRVNDEWTGSQITVEPLVNTPSGAGTLIHIGSCPSSIYRGHVQPDLNELLLLVQLQINSLSNGHVTSCKDSDRS</sequence>
<name>A0A5J9W2V1_9POAL</name>
<dbReference type="EMBL" id="RWGY01000005">
    <property type="protein sequence ID" value="TVU42508.1"/>
    <property type="molecule type" value="Genomic_DNA"/>
</dbReference>
<dbReference type="Gramene" id="TVU42508">
    <property type="protein sequence ID" value="TVU42508"/>
    <property type="gene ID" value="EJB05_08919"/>
</dbReference>
<protein>
    <submittedName>
        <fullName evidence="1">Uncharacterized protein</fullName>
    </submittedName>
</protein>
<comment type="caution">
    <text evidence="1">The sequence shown here is derived from an EMBL/GenBank/DDBJ whole genome shotgun (WGS) entry which is preliminary data.</text>
</comment>
<feature type="non-terminal residue" evidence="1">
    <location>
        <position position="1"/>
    </location>
</feature>
<dbReference type="AlphaFoldDB" id="A0A5J9W2V1"/>
<proteinExistence type="predicted"/>
<dbReference type="Proteomes" id="UP000324897">
    <property type="component" value="Unassembled WGS sequence"/>
</dbReference>
<accession>A0A5J9W2V1</accession>
<reference evidence="1 2" key="1">
    <citation type="journal article" date="2019" name="Sci. Rep.">
        <title>A high-quality genome of Eragrostis curvula grass provides insights into Poaceae evolution and supports new strategies to enhance forage quality.</title>
        <authorList>
            <person name="Carballo J."/>
            <person name="Santos B.A.C.M."/>
            <person name="Zappacosta D."/>
            <person name="Garbus I."/>
            <person name="Selva J.P."/>
            <person name="Gallo C.A."/>
            <person name="Diaz A."/>
            <person name="Albertini E."/>
            <person name="Caccamo M."/>
            <person name="Echenique V."/>
        </authorList>
    </citation>
    <scope>NUCLEOTIDE SEQUENCE [LARGE SCALE GENOMIC DNA]</scope>
    <source>
        <strain evidence="2">cv. Victoria</strain>
        <tissue evidence="1">Leaf</tissue>
    </source>
</reference>
<evidence type="ECO:0000313" key="1">
    <source>
        <dbReference type="EMBL" id="TVU42508.1"/>
    </source>
</evidence>
<evidence type="ECO:0000313" key="2">
    <source>
        <dbReference type="Proteomes" id="UP000324897"/>
    </source>
</evidence>
<gene>
    <name evidence="1" type="ORF">EJB05_08919</name>
</gene>
<keyword evidence="2" id="KW-1185">Reference proteome</keyword>